<evidence type="ECO:0000313" key="3">
    <source>
        <dbReference type="Proteomes" id="UP001172673"/>
    </source>
</evidence>
<protein>
    <submittedName>
        <fullName evidence="2">Uncharacterized protein</fullName>
    </submittedName>
</protein>
<evidence type="ECO:0000256" key="1">
    <source>
        <dbReference type="SAM" id="Phobius"/>
    </source>
</evidence>
<keyword evidence="1" id="KW-0812">Transmembrane</keyword>
<sequence>MVTEDMLKREDETTEQELMPMRAIGRQDDGDKILRNGPNTAIRLRFGLPLAQIVLHLSSVALTCTILALCWKNIYFADLTRPALNMRLNAFQFVARFHEFLVAASLGSIVLHHLRYELVTAKGLPYGFIASGFQLSTPQFLFSRSFWRASFTRRYKRRTSVIAMLLFVAATLTALSGPSSAILVVPQVNWWPMKDPFSGTGGLTFLSGTHADLWPPFVNASAVPEGCDPMSIRVDGFCPYALMTDLSFWASDWINNEAEPNMTVRSSTGSSRYLTSSYPKNQTNGYAVATTAMGDQARDLSSLWVYANRHGLEMASAGRPLLSMLLGSGKKVMKPLIQVQCSDPRDISEVDFIDMTFPTDQLAFNPDRGDYPALLISRIDASLWRNRTDVQFNWTELPSKGTRPVLGALVGMTFLNPQDTSYFPDTKSDVVRALMACTMDSRWTPTSISLDPAADNIVILSDPDPASIVSSSAKMKETQDLHIDLSYAALTNAPLEGTTDPSWTVMEYILRWFYVVDGYVDGWWGAKWPWMIATTISLQMADAIARLTHDDSIAVVWHQNPSGGLSGSYTMNLANMNHFGGVIEYPNQDTVSFPDYARSNPDLFTEVVWTIRRFGYAWSFRSVTTYLATTVVVLHIVLVVVHMSVVMTRRWECRSWSTLIEFLTLAFQSPRTTVLEGTSAGIEDSSTYAQRVGIRESEDRRSVVLVAGDAQLDSDSLLKNTKLKAGKKYL</sequence>
<name>A0AA38X0I5_9EURO</name>
<feature type="transmembrane region" description="Helical" evidence="1">
    <location>
        <begin position="53"/>
        <end position="72"/>
    </location>
</feature>
<evidence type="ECO:0000313" key="2">
    <source>
        <dbReference type="EMBL" id="KAJ9604544.1"/>
    </source>
</evidence>
<feature type="transmembrane region" description="Helical" evidence="1">
    <location>
        <begin position="93"/>
        <end position="111"/>
    </location>
</feature>
<organism evidence="2 3">
    <name type="scientific">Cladophialophora chaetospira</name>
    <dbReference type="NCBI Taxonomy" id="386627"/>
    <lineage>
        <taxon>Eukaryota</taxon>
        <taxon>Fungi</taxon>
        <taxon>Dikarya</taxon>
        <taxon>Ascomycota</taxon>
        <taxon>Pezizomycotina</taxon>
        <taxon>Eurotiomycetes</taxon>
        <taxon>Chaetothyriomycetidae</taxon>
        <taxon>Chaetothyriales</taxon>
        <taxon>Herpotrichiellaceae</taxon>
        <taxon>Cladophialophora</taxon>
    </lineage>
</organism>
<keyword evidence="1" id="KW-0472">Membrane</keyword>
<feature type="transmembrane region" description="Helical" evidence="1">
    <location>
        <begin position="162"/>
        <end position="185"/>
    </location>
</feature>
<dbReference type="EMBL" id="JAPDRK010000018">
    <property type="protein sequence ID" value="KAJ9604544.1"/>
    <property type="molecule type" value="Genomic_DNA"/>
</dbReference>
<comment type="caution">
    <text evidence="2">The sequence shown here is derived from an EMBL/GenBank/DDBJ whole genome shotgun (WGS) entry which is preliminary data.</text>
</comment>
<keyword evidence="3" id="KW-1185">Reference proteome</keyword>
<dbReference type="AlphaFoldDB" id="A0AA38X0I5"/>
<feature type="transmembrane region" description="Helical" evidence="1">
    <location>
        <begin position="626"/>
        <end position="647"/>
    </location>
</feature>
<gene>
    <name evidence="2" type="ORF">H2200_010657</name>
</gene>
<accession>A0AA38X0I5</accession>
<proteinExistence type="predicted"/>
<dbReference type="Proteomes" id="UP001172673">
    <property type="component" value="Unassembled WGS sequence"/>
</dbReference>
<reference evidence="2" key="1">
    <citation type="submission" date="2022-10" db="EMBL/GenBank/DDBJ databases">
        <title>Culturing micro-colonial fungi from biological soil crusts in the Mojave desert and describing Neophaeococcomyces mojavensis, and introducing the new genera and species Taxawa tesnikishii.</title>
        <authorList>
            <person name="Kurbessoian T."/>
            <person name="Stajich J.E."/>
        </authorList>
    </citation>
    <scope>NUCLEOTIDE SEQUENCE</scope>
    <source>
        <strain evidence="2">TK_41</strain>
    </source>
</reference>
<keyword evidence="1" id="KW-1133">Transmembrane helix</keyword>